<feature type="compositionally biased region" description="Low complexity" evidence="1">
    <location>
        <begin position="257"/>
        <end position="274"/>
    </location>
</feature>
<keyword evidence="3" id="KW-1185">Reference proteome</keyword>
<feature type="region of interest" description="Disordered" evidence="1">
    <location>
        <begin position="137"/>
        <end position="281"/>
    </location>
</feature>
<sequence length="281" mass="30594">MADESDGISEAFEGQLRVAVTAASRVGEIIARQREEAARRAQAESQQQARELASRFAAERQSARAQLSGVYRTDWWERATPEQIGTTLATARAWGNEDPEAVRAEAHMRDELRTRYGLDFAQAGGDPQAVQAAVDAELLRRQSETERQRGTGEEAEAALLMREADRADRQTESADQRAENAPEGSDERTQAREEAQLHERTAATARPEAGPKYDSPERRENDANQLKAKGIDKEAVAAKMSADAGNAKPAAEAIKGAPTSATRAKSARSAAARLQRSELGR</sequence>
<evidence type="ECO:0000313" key="3">
    <source>
        <dbReference type="Proteomes" id="UP001256673"/>
    </source>
</evidence>
<gene>
    <name evidence="2" type="ORF">RWH43_17360</name>
</gene>
<feature type="compositionally biased region" description="Basic and acidic residues" evidence="1">
    <location>
        <begin position="209"/>
        <end position="222"/>
    </location>
</feature>
<organism evidence="2 3">
    <name type="scientific">Microbacterium algihabitans</name>
    <dbReference type="NCBI Taxonomy" id="3075992"/>
    <lineage>
        <taxon>Bacteria</taxon>
        <taxon>Bacillati</taxon>
        <taxon>Actinomycetota</taxon>
        <taxon>Actinomycetes</taxon>
        <taxon>Micrococcales</taxon>
        <taxon>Microbacteriaceae</taxon>
        <taxon>Microbacterium</taxon>
    </lineage>
</organism>
<evidence type="ECO:0000256" key="1">
    <source>
        <dbReference type="SAM" id="MobiDB-lite"/>
    </source>
</evidence>
<feature type="compositionally biased region" description="Basic and acidic residues" evidence="1">
    <location>
        <begin position="137"/>
        <end position="152"/>
    </location>
</feature>
<dbReference type="RefSeq" id="WP_316002124.1">
    <property type="nucleotide sequence ID" value="NZ_JAWDIU010000008.1"/>
</dbReference>
<dbReference type="EMBL" id="JAWDIU010000008">
    <property type="protein sequence ID" value="MDU0328531.1"/>
    <property type="molecule type" value="Genomic_DNA"/>
</dbReference>
<protein>
    <recommendedName>
        <fullName evidence="4">Colicin import membrane protein</fullName>
    </recommendedName>
</protein>
<comment type="caution">
    <text evidence="2">The sequence shown here is derived from an EMBL/GenBank/DDBJ whole genome shotgun (WGS) entry which is preliminary data.</text>
</comment>
<reference evidence="2 3" key="1">
    <citation type="submission" date="2023-09" db="EMBL/GenBank/DDBJ databases">
        <title>Microbacterium fusihabitans sp. nov., Microbacterium phycihabitans sp. nov., and Microbacterium cervinum sp. nov., isolated from dried seaweeds of beach.</title>
        <authorList>
            <person name="Lee S.D."/>
        </authorList>
    </citation>
    <scope>NUCLEOTIDE SEQUENCE [LARGE SCALE GENOMIC DNA]</scope>
    <source>
        <strain evidence="2 3">KSW2-21</strain>
    </source>
</reference>
<name>A0ABU3S063_9MICO</name>
<accession>A0ABU3S063</accession>
<evidence type="ECO:0000313" key="2">
    <source>
        <dbReference type="EMBL" id="MDU0328531.1"/>
    </source>
</evidence>
<feature type="compositionally biased region" description="Basic and acidic residues" evidence="1">
    <location>
        <begin position="162"/>
        <end position="201"/>
    </location>
</feature>
<evidence type="ECO:0008006" key="4">
    <source>
        <dbReference type="Google" id="ProtNLM"/>
    </source>
</evidence>
<dbReference type="Proteomes" id="UP001256673">
    <property type="component" value="Unassembled WGS sequence"/>
</dbReference>
<proteinExistence type="predicted"/>